<feature type="transmembrane region" description="Helical" evidence="5">
    <location>
        <begin position="67"/>
        <end position="100"/>
    </location>
</feature>
<evidence type="ECO:0000256" key="3">
    <source>
        <dbReference type="ARBA" id="ARBA00022989"/>
    </source>
</evidence>
<keyword evidence="3 5" id="KW-1133">Transmembrane helix</keyword>
<keyword evidence="2 5" id="KW-0812">Transmembrane</keyword>
<dbReference type="Pfam" id="PF09685">
    <property type="entry name" value="MamF_MmsF"/>
    <property type="match status" value="1"/>
</dbReference>
<evidence type="ECO:0000256" key="5">
    <source>
        <dbReference type="SAM" id="Phobius"/>
    </source>
</evidence>
<comment type="subcellular location">
    <subcellularLocation>
        <location evidence="1">Membrane</location>
        <topology evidence="1">Multi-pass membrane protein</topology>
    </subcellularLocation>
</comment>
<evidence type="ECO:0000256" key="4">
    <source>
        <dbReference type="ARBA" id="ARBA00023136"/>
    </source>
</evidence>
<protein>
    <submittedName>
        <fullName evidence="6">DUF4870 domain-containing protein</fullName>
    </submittedName>
</protein>
<sequence>MNEDIQEKQARTWGMLCHLSAIVGYLVLPLGHIIGPLVVWLIKKDEHPFVDQQGKESLNFQLSMTLYFLVACVLLLLLIGFILVPVIYLTGLVLTIIASVRANEGTPYRYPLTIRFL</sequence>
<evidence type="ECO:0000313" key="6">
    <source>
        <dbReference type="EMBL" id="MFC4078267.1"/>
    </source>
</evidence>
<dbReference type="EMBL" id="JBHSAP010000018">
    <property type="protein sequence ID" value="MFC4078267.1"/>
    <property type="molecule type" value="Genomic_DNA"/>
</dbReference>
<feature type="transmembrane region" description="Helical" evidence="5">
    <location>
        <begin position="21"/>
        <end position="42"/>
    </location>
</feature>
<dbReference type="RefSeq" id="WP_380706086.1">
    <property type="nucleotide sequence ID" value="NZ_JBHSAP010000018.1"/>
</dbReference>
<evidence type="ECO:0000256" key="2">
    <source>
        <dbReference type="ARBA" id="ARBA00022692"/>
    </source>
</evidence>
<evidence type="ECO:0000313" key="7">
    <source>
        <dbReference type="Proteomes" id="UP001595843"/>
    </source>
</evidence>
<keyword evidence="7" id="KW-1185">Reference proteome</keyword>
<proteinExistence type="predicted"/>
<organism evidence="6 7">
    <name type="scientific">Salinithrix halophila</name>
    <dbReference type="NCBI Taxonomy" id="1485204"/>
    <lineage>
        <taxon>Bacteria</taxon>
        <taxon>Bacillati</taxon>
        <taxon>Bacillota</taxon>
        <taxon>Bacilli</taxon>
        <taxon>Bacillales</taxon>
        <taxon>Thermoactinomycetaceae</taxon>
        <taxon>Salinithrix</taxon>
    </lineage>
</organism>
<name>A0ABV8JNC2_9BACL</name>
<dbReference type="InterPro" id="IPR019109">
    <property type="entry name" value="MamF_MmsF"/>
</dbReference>
<comment type="caution">
    <text evidence="6">The sequence shown here is derived from an EMBL/GenBank/DDBJ whole genome shotgun (WGS) entry which is preliminary data.</text>
</comment>
<keyword evidence="4 5" id="KW-0472">Membrane</keyword>
<dbReference type="Proteomes" id="UP001595843">
    <property type="component" value="Unassembled WGS sequence"/>
</dbReference>
<reference evidence="7" key="1">
    <citation type="journal article" date="2019" name="Int. J. Syst. Evol. Microbiol.">
        <title>The Global Catalogue of Microorganisms (GCM) 10K type strain sequencing project: providing services to taxonomists for standard genome sequencing and annotation.</title>
        <authorList>
            <consortium name="The Broad Institute Genomics Platform"/>
            <consortium name="The Broad Institute Genome Sequencing Center for Infectious Disease"/>
            <person name="Wu L."/>
            <person name="Ma J."/>
        </authorList>
    </citation>
    <scope>NUCLEOTIDE SEQUENCE [LARGE SCALE GENOMIC DNA]</scope>
    <source>
        <strain evidence="7">IBRC-M 10813</strain>
    </source>
</reference>
<gene>
    <name evidence="6" type="ORF">ACFOUO_15825</name>
</gene>
<evidence type="ECO:0000256" key="1">
    <source>
        <dbReference type="ARBA" id="ARBA00004141"/>
    </source>
</evidence>
<accession>A0ABV8JNC2</accession>